<feature type="domain" description="Rhodopsin" evidence="8">
    <location>
        <begin position="28"/>
        <end position="220"/>
    </location>
</feature>
<feature type="transmembrane region" description="Helical" evidence="7">
    <location>
        <begin position="163"/>
        <end position="185"/>
    </location>
</feature>
<accession>A0A5N5D2S3</accession>
<keyword evidence="10" id="KW-1185">Reference proteome</keyword>
<evidence type="ECO:0000256" key="4">
    <source>
        <dbReference type="ARBA" id="ARBA00023136"/>
    </source>
</evidence>
<comment type="similarity">
    <text evidence="5">Belongs to the SAT4 family.</text>
</comment>
<sequence length="353" mass="39395">MLFWTSEATTIHLLNAYGTFIGLTEEEANALTDAQVYSLGIGSKALFSAWISYICLIWCLKGSVLFFYNRLTKGLKEQRLVRWLAIGVGASFLAMILQILLNCRPIHRNWQIKPYAGDQCTLIYVRYYLLLILNVSTDLGLMIFIPAPILWKAQIPIKRKIMVAILLFSSLFIVTAAIIRCIMSVGDIRRIGTSGAWAIRETFVSMFVVNAPAIKPLFSRRRLLAQGSKSGGSASRTGTSKPRHTQRGDEVELRSNESWSNKDEASIRDLEHGSSGGSVHELVDAKNDGLRINVTKAFTTSSEEASQTQENQAAHYWGRAEGSLEDNKMRNGWKRIGEQNRGMTKTTVIADTP</sequence>
<reference evidence="9 10" key="1">
    <citation type="journal article" date="2019" name="Sci. Rep.">
        <title>A multi-omics analysis of the grapevine pathogen Lasiodiplodia theobromae reveals that temperature affects the expression of virulence- and pathogenicity-related genes.</title>
        <authorList>
            <person name="Felix C."/>
            <person name="Meneses R."/>
            <person name="Goncalves M.F.M."/>
            <person name="Tilleman L."/>
            <person name="Duarte A.S."/>
            <person name="Jorrin-Novo J.V."/>
            <person name="Van de Peer Y."/>
            <person name="Deforce D."/>
            <person name="Van Nieuwerburgh F."/>
            <person name="Esteves A.C."/>
            <person name="Alves A."/>
        </authorList>
    </citation>
    <scope>NUCLEOTIDE SEQUENCE [LARGE SCALE GENOMIC DNA]</scope>
    <source>
        <strain evidence="9 10">LA-SOL3</strain>
    </source>
</reference>
<keyword evidence="2 7" id="KW-0812">Transmembrane</keyword>
<feature type="transmembrane region" description="Helical" evidence="7">
    <location>
        <begin position="47"/>
        <end position="68"/>
    </location>
</feature>
<dbReference type="InterPro" id="IPR052337">
    <property type="entry name" value="SAT4-like"/>
</dbReference>
<evidence type="ECO:0000259" key="8">
    <source>
        <dbReference type="Pfam" id="PF20684"/>
    </source>
</evidence>
<dbReference type="PANTHER" id="PTHR33048:SF152">
    <property type="entry name" value="INTEGRAL MEMBRANE PROTEIN"/>
    <property type="match status" value="1"/>
</dbReference>
<name>A0A5N5D2S3_9PEZI</name>
<evidence type="ECO:0000256" key="5">
    <source>
        <dbReference type="ARBA" id="ARBA00038359"/>
    </source>
</evidence>
<organism evidence="9 10">
    <name type="scientific">Lasiodiplodia theobromae</name>
    <dbReference type="NCBI Taxonomy" id="45133"/>
    <lineage>
        <taxon>Eukaryota</taxon>
        <taxon>Fungi</taxon>
        <taxon>Dikarya</taxon>
        <taxon>Ascomycota</taxon>
        <taxon>Pezizomycotina</taxon>
        <taxon>Dothideomycetes</taxon>
        <taxon>Dothideomycetes incertae sedis</taxon>
        <taxon>Botryosphaeriales</taxon>
        <taxon>Botryosphaeriaceae</taxon>
        <taxon>Lasiodiplodia</taxon>
    </lineage>
</organism>
<feature type="transmembrane region" description="Helical" evidence="7">
    <location>
        <begin position="80"/>
        <end position="101"/>
    </location>
</feature>
<gene>
    <name evidence="9" type="ORF">DBV05_g9345</name>
</gene>
<comment type="caution">
    <text evidence="9">The sequence shown here is derived from an EMBL/GenBank/DDBJ whole genome shotgun (WGS) entry which is preliminary data.</text>
</comment>
<feature type="compositionally biased region" description="Basic and acidic residues" evidence="6">
    <location>
        <begin position="246"/>
        <end position="272"/>
    </location>
</feature>
<evidence type="ECO:0000313" key="10">
    <source>
        <dbReference type="Proteomes" id="UP000325902"/>
    </source>
</evidence>
<evidence type="ECO:0000256" key="6">
    <source>
        <dbReference type="SAM" id="MobiDB-lite"/>
    </source>
</evidence>
<proteinExistence type="inferred from homology"/>
<dbReference type="AlphaFoldDB" id="A0A5N5D2S3"/>
<evidence type="ECO:0000313" key="9">
    <source>
        <dbReference type="EMBL" id="KAB2571993.1"/>
    </source>
</evidence>
<keyword evidence="3 7" id="KW-1133">Transmembrane helix</keyword>
<evidence type="ECO:0000256" key="7">
    <source>
        <dbReference type="SAM" id="Phobius"/>
    </source>
</evidence>
<keyword evidence="4 7" id="KW-0472">Membrane</keyword>
<feature type="transmembrane region" description="Helical" evidence="7">
    <location>
        <begin position="127"/>
        <end position="151"/>
    </location>
</feature>
<comment type="subcellular location">
    <subcellularLocation>
        <location evidence="1">Membrane</location>
        <topology evidence="1">Multi-pass membrane protein</topology>
    </subcellularLocation>
</comment>
<dbReference type="GO" id="GO:0016020">
    <property type="term" value="C:membrane"/>
    <property type="evidence" value="ECO:0007669"/>
    <property type="project" value="UniProtKB-SubCell"/>
</dbReference>
<feature type="compositionally biased region" description="Polar residues" evidence="6">
    <location>
        <begin position="227"/>
        <end position="240"/>
    </location>
</feature>
<dbReference type="InterPro" id="IPR049326">
    <property type="entry name" value="Rhodopsin_dom_fungi"/>
</dbReference>
<protein>
    <recommendedName>
        <fullName evidence="8">Rhodopsin domain-containing protein</fullName>
    </recommendedName>
</protein>
<dbReference type="Pfam" id="PF20684">
    <property type="entry name" value="Fung_rhodopsin"/>
    <property type="match status" value="1"/>
</dbReference>
<dbReference type="PANTHER" id="PTHR33048">
    <property type="entry name" value="PTH11-LIKE INTEGRAL MEMBRANE PROTEIN (AFU_ORTHOLOGUE AFUA_5G11245)"/>
    <property type="match status" value="1"/>
</dbReference>
<dbReference type="EMBL" id="VCHE01000087">
    <property type="protein sequence ID" value="KAB2571993.1"/>
    <property type="molecule type" value="Genomic_DNA"/>
</dbReference>
<evidence type="ECO:0000256" key="2">
    <source>
        <dbReference type="ARBA" id="ARBA00022692"/>
    </source>
</evidence>
<dbReference type="OrthoDB" id="4329349at2759"/>
<evidence type="ECO:0000256" key="3">
    <source>
        <dbReference type="ARBA" id="ARBA00022989"/>
    </source>
</evidence>
<feature type="region of interest" description="Disordered" evidence="6">
    <location>
        <begin position="226"/>
        <end position="282"/>
    </location>
</feature>
<evidence type="ECO:0000256" key="1">
    <source>
        <dbReference type="ARBA" id="ARBA00004141"/>
    </source>
</evidence>
<dbReference type="Proteomes" id="UP000325902">
    <property type="component" value="Unassembled WGS sequence"/>
</dbReference>